<keyword evidence="2" id="KW-1185">Reference proteome</keyword>
<dbReference type="EMBL" id="CP001103">
    <property type="protein sequence ID" value="AEA97314.1"/>
    <property type="molecule type" value="Genomic_DNA"/>
</dbReference>
<dbReference type="InterPro" id="IPR029044">
    <property type="entry name" value="Nucleotide-diphossugar_trans"/>
</dbReference>
<name>F2G3X2_ALTMD</name>
<sequence>MNIAIIPARGGSKRIPRKNALSFCGEPIISYSIKAALETDVIEKVIVSTDDFEIAEIATELGAEVPFIRNKALADDMTGTTEVIRDAITKYIALGNEVENCLCLYATAPFVTRDIIEKAFALFQQGKPDYLFTANQFSFPIQRALLENEDGKIRVFDPENIDKRSQDLPHTFHDAGQLYIAHTSTWLDSSKEIFSENSQMFKLPSYIVQDIDTPEDWKRAEVMYKVLKEMSHFK</sequence>
<dbReference type="Pfam" id="PF02348">
    <property type="entry name" value="CTP_transf_3"/>
    <property type="match status" value="1"/>
</dbReference>
<gene>
    <name evidence="1" type="ordered locus">MADE_1005860</name>
</gene>
<dbReference type="InterPro" id="IPR020039">
    <property type="entry name" value="PseF"/>
</dbReference>
<dbReference type="AlphaFoldDB" id="F2G3X2"/>
<evidence type="ECO:0000313" key="1">
    <source>
        <dbReference type="EMBL" id="AEA97314.1"/>
    </source>
</evidence>
<reference evidence="1 2" key="2">
    <citation type="journal article" date="2015" name="Antonie Van Leeuwenhoek">
        <title>Ecophysiological diversity of a novel member of the genus Alteromonas, and description of Alteromonas mediterranea sp. nov.</title>
        <authorList>
            <person name="Ivanova E.P."/>
            <person name="Lopez-Perez M."/>
            <person name="Zabalos M."/>
            <person name="Nguyen S.H."/>
            <person name="Webb H.K."/>
            <person name="Ryan J."/>
            <person name="Lagutin K."/>
            <person name="Vyssotski M."/>
            <person name="Crawford R.J."/>
            <person name="Rodriguez-Valera F."/>
        </authorList>
    </citation>
    <scope>NUCLEOTIDE SEQUENCE [LARGE SCALE GENOMIC DNA]</scope>
    <source>
        <strain evidence="2">DSM 17117 / CIP 110805 / LMG 28347 / Deep ecotype</strain>
    </source>
</reference>
<organism evidence="1 2">
    <name type="scientific">Alteromonas mediterranea (strain DSM 17117 / CIP 110805 / LMG 28347 / Deep ecotype)</name>
    <dbReference type="NCBI Taxonomy" id="1774373"/>
    <lineage>
        <taxon>Bacteria</taxon>
        <taxon>Pseudomonadati</taxon>
        <taxon>Pseudomonadota</taxon>
        <taxon>Gammaproteobacteria</taxon>
        <taxon>Alteromonadales</taxon>
        <taxon>Alteromonadaceae</taxon>
        <taxon>Alteromonas/Salinimonas group</taxon>
        <taxon>Alteromonas</taxon>
    </lineage>
</organism>
<dbReference type="InterPro" id="IPR050793">
    <property type="entry name" value="CMP-NeuNAc_synthase"/>
</dbReference>
<dbReference type="SUPFAM" id="SSF53448">
    <property type="entry name" value="Nucleotide-diphospho-sugar transferases"/>
    <property type="match status" value="1"/>
</dbReference>
<dbReference type="PANTHER" id="PTHR21485">
    <property type="entry name" value="HAD SUPERFAMILY MEMBERS CMAS AND KDSC"/>
    <property type="match status" value="1"/>
</dbReference>
<evidence type="ECO:0000313" key="2">
    <source>
        <dbReference type="Proteomes" id="UP000001870"/>
    </source>
</evidence>
<dbReference type="GO" id="GO:0008781">
    <property type="term" value="F:N-acylneuraminate cytidylyltransferase activity"/>
    <property type="evidence" value="ECO:0007669"/>
    <property type="project" value="TreeGrafter"/>
</dbReference>
<dbReference type="Proteomes" id="UP000001870">
    <property type="component" value="Chromosome"/>
</dbReference>
<reference evidence="1 2" key="1">
    <citation type="journal article" date="2008" name="ISME J.">
        <title>Comparative genomics of two ecotypes of the marine planktonic copiotroph Alteromonas macleodii suggests alternative lifestyles associated with different kinds of particulate organic matter.</title>
        <authorList>
            <person name="Ivars-Martinez E."/>
            <person name="Martin-Cuadrado A.B."/>
            <person name="D'Auria G."/>
            <person name="Mira A."/>
            <person name="Ferriera S."/>
            <person name="Johnson J."/>
            <person name="Friedman R."/>
            <person name="Rodriguez-Valera F."/>
        </authorList>
    </citation>
    <scope>NUCLEOTIDE SEQUENCE [LARGE SCALE GENOMIC DNA]</scope>
    <source>
        <strain evidence="2">DSM 17117 / CIP 110805 / LMG 28347 / Deep ecotype</strain>
    </source>
</reference>
<dbReference type="CDD" id="cd02513">
    <property type="entry name" value="CMP-NeuAc_Synthase"/>
    <property type="match status" value="1"/>
</dbReference>
<protein>
    <submittedName>
        <fullName evidence="1">CMP-N-acetylneuraminic acid synthetase</fullName>
    </submittedName>
</protein>
<dbReference type="Gene3D" id="3.90.550.10">
    <property type="entry name" value="Spore Coat Polysaccharide Biosynthesis Protein SpsA, Chain A"/>
    <property type="match status" value="1"/>
</dbReference>
<accession>F2G3X2</accession>
<proteinExistence type="predicted"/>
<dbReference type="RefSeq" id="WP_012517656.1">
    <property type="nucleotide sequence ID" value="NC_011138.3"/>
</dbReference>
<dbReference type="PANTHER" id="PTHR21485:SF6">
    <property type="entry name" value="N-ACYLNEURAMINATE CYTIDYLYLTRANSFERASE-RELATED"/>
    <property type="match status" value="1"/>
</dbReference>
<dbReference type="InterPro" id="IPR003329">
    <property type="entry name" value="Cytidylyl_trans"/>
</dbReference>
<dbReference type="NCBIfam" id="TIGR03584">
    <property type="entry name" value="PseF"/>
    <property type="match status" value="1"/>
</dbReference>
<dbReference type="HOGENOM" id="CLU_042930_1_0_6"/>
<dbReference type="KEGG" id="amc:MADE_1005860"/>